<gene>
    <name evidence="4" type="ORF">CleRT_11330</name>
</gene>
<dbReference type="PANTHER" id="PTHR10072">
    <property type="entry name" value="IRON-SULFUR CLUSTER ASSEMBLY PROTEIN"/>
    <property type="match status" value="1"/>
</dbReference>
<dbReference type="Gene3D" id="2.60.300.12">
    <property type="entry name" value="HesB-like domain"/>
    <property type="match status" value="1"/>
</dbReference>
<dbReference type="CDD" id="cd06664">
    <property type="entry name" value="IscU_like"/>
    <property type="match status" value="1"/>
</dbReference>
<dbReference type="InterPro" id="IPR050322">
    <property type="entry name" value="Fe-S_cluster_asmbl/transfer"/>
</dbReference>
<dbReference type="Gene3D" id="3.90.1010.10">
    <property type="match status" value="1"/>
</dbReference>
<organism evidence="4 5">
    <name type="scientific">Candidatus Coxiella mudrowiae</name>
    <dbReference type="NCBI Taxonomy" id="2054173"/>
    <lineage>
        <taxon>Bacteria</taxon>
        <taxon>Pseudomonadati</taxon>
        <taxon>Pseudomonadota</taxon>
        <taxon>Gammaproteobacteria</taxon>
        <taxon>Legionellales</taxon>
        <taxon>Coxiellaceae</taxon>
        <taxon>Coxiella</taxon>
    </lineage>
</organism>
<evidence type="ECO:0000313" key="5">
    <source>
        <dbReference type="Proteomes" id="UP000063965"/>
    </source>
</evidence>
<proteinExistence type="inferred from homology"/>
<sequence>MKVLSQIKRMNDLRDLYQEIIIDHGRKPRHFGRLADPTHVHDGYNPLCGDRLTVYFCEEEGVIKETTFEGSGCAISIASASLMMEALKGKTLEQSEILFSQFHDLVTGKSSNVEELGKLAALGGVAEFPTRVKCATLCWHTMFAALRGQIDLRPTREDRIMNDVKIIELTEAAYKHLQSVIKKRGKEVQFRLSVKKTGCSGYMYQLEIVERPQEGDISLKTALGLTVLIDAHCVPLLKGTIVDYVKKDFGQHQLHFNNPNAIGACGCGESFHLRKDEDVDDKE</sequence>
<dbReference type="SUPFAM" id="SSF89360">
    <property type="entry name" value="HesB-like domain"/>
    <property type="match status" value="1"/>
</dbReference>
<dbReference type="NCBIfam" id="TIGR01994">
    <property type="entry name" value="SUF_scaf_2"/>
    <property type="match status" value="1"/>
</dbReference>
<dbReference type="NCBIfam" id="TIGR00049">
    <property type="entry name" value="iron-sulfur cluster assembly accessory protein"/>
    <property type="match status" value="1"/>
</dbReference>
<feature type="domain" description="NIF system FeS cluster assembly NifU N-terminal" evidence="3">
    <location>
        <begin position="17"/>
        <end position="134"/>
    </location>
</feature>
<keyword evidence="5" id="KW-1185">Reference proteome</keyword>
<protein>
    <submittedName>
        <fullName evidence="4">FeS assembly protein, contains SufU and SufA</fullName>
    </submittedName>
</protein>
<evidence type="ECO:0000259" key="3">
    <source>
        <dbReference type="Pfam" id="PF01592"/>
    </source>
</evidence>
<evidence type="ECO:0000259" key="2">
    <source>
        <dbReference type="Pfam" id="PF01521"/>
    </source>
</evidence>
<dbReference type="Pfam" id="PF01592">
    <property type="entry name" value="NifU_N"/>
    <property type="match status" value="1"/>
</dbReference>
<name>A0ABN4HPZ4_9COXI</name>
<dbReference type="InterPro" id="IPR035903">
    <property type="entry name" value="HesB-like_dom_sf"/>
</dbReference>
<dbReference type="Pfam" id="PF01521">
    <property type="entry name" value="Fe-S_biosyn"/>
    <property type="match status" value="1"/>
</dbReference>
<dbReference type="InterPro" id="IPR011298">
    <property type="entry name" value="SufA_proteobacteria"/>
</dbReference>
<dbReference type="InterPro" id="IPR000361">
    <property type="entry name" value="ATAP_core_dom"/>
</dbReference>
<dbReference type="PANTHER" id="PTHR10072:SF41">
    <property type="entry name" value="IRON-SULFUR CLUSTER ASSEMBLY 1 HOMOLOG, MITOCHONDRIAL"/>
    <property type="match status" value="1"/>
</dbReference>
<dbReference type="NCBIfam" id="TIGR01997">
    <property type="entry name" value="sufA_proteo"/>
    <property type="match status" value="1"/>
</dbReference>
<dbReference type="InterPro" id="IPR002871">
    <property type="entry name" value="NIF_FeS_clus_asmbl_NifU_N"/>
</dbReference>
<accession>A0ABN4HPZ4</accession>
<comment type="similarity">
    <text evidence="1">Belongs to the HesB/IscA family.</text>
</comment>
<evidence type="ECO:0000313" key="4">
    <source>
        <dbReference type="EMBL" id="AKQ33780.1"/>
    </source>
</evidence>
<reference evidence="4 5" key="1">
    <citation type="journal article" date="2015" name="Genome Biol. Evol.">
        <title>Distinctive Genome Reduction Rates Revealed by Genomic Analyses of Two Coxiella-Like Endosymbionts in Ticks.</title>
        <authorList>
            <person name="Gottlieb Y."/>
            <person name="Lalzar I."/>
            <person name="Klasson L."/>
        </authorList>
    </citation>
    <scope>NUCLEOTIDE SEQUENCE [LARGE SCALE GENOMIC DNA]</scope>
    <source>
        <strain evidence="4 5">CRt</strain>
    </source>
</reference>
<feature type="domain" description="Core" evidence="2">
    <location>
        <begin position="167"/>
        <end position="269"/>
    </location>
</feature>
<evidence type="ECO:0000256" key="1">
    <source>
        <dbReference type="ARBA" id="ARBA00006718"/>
    </source>
</evidence>
<dbReference type="SUPFAM" id="SSF82649">
    <property type="entry name" value="SufE/NifU"/>
    <property type="match status" value="1"/>
</dbReference>
<dbReference type="EMBL" id="CP011126">
    <property type="protein sequence ID" value="AKQ33780.1"/>
    <property type="molecule type" value="Genomic_DNA"/>
</dbReference>
<dbReference type="Proteomes" id="UP000063965">
    <property type="component" value="Chromosome"/>
</dbReference>
<dbReference type="InterPro" id="IPR016092">
    <property type="entry name" value="ATAP"/>
</dbReference>